<dbReference type="EMBL" id="BT062365">
    <property type="protein sequence ID" value="ACN27062.1"/>
    <property type="molecule type" value="mRNA"/>
</dbReference>
<dbReference type="AlphaFoldDB" id="C0HJ59"/>
<evidence type="ECO:0000313" key="2">
    <source>
        <dbReference type="EMBL" id="ACN27062.1"/>
    </source>
</evidence>
<reference evidence="2" key="1">
    <citation type="journal article" date="2009" name="PLoS Genet.">
        <title>Sequencing, mapping, and analysis of 27,455 maize full-length cDNAs.</title>
        <authorList>
            <person name="Soderlund C."/>
            <person name="Descour A."/>
            <person name="Kudrna D."/>
            <person name="Bomhoff M."/>
            <person name="Boyd L."/>
            <person name="Currie J."/>
            <person name="Angelova A."/>
            <person name="Collura K."/>
            <person name="Wissotski M."/>
            <person name="Ashley E."/>
            <person name="Morrow D."/>
            <person name="Fernandes J."/>
            <person name="Walbot V."/>
            <person name="Yu Y."/>
        </authorList>
    </citation>
    <scope>NUCLEOTIDE SEQUENCE</scope>
    <source>
        <strain evidence="2">B73</strain>
    </source>
</reference>
<sequence>MKRVALAPRRRPPGAAGGSGPFGWFRARLARRLRPRTSRHRRGRSGARGRSSCRGLRLSASACRVLCRWPSWPAVALLLGVAETAHGRALELEAAARASTKQPSTGAASRQ</sequence>
<accession>C0HJ59</accession>
<proteinExistence type="evidence at transcript level"/>
<feature type="compositionally biased region" description="Basic residues" evidence="1">
    <location>
        <begin position="1"/>
        <end position="12"/>
    </location>
</feature>
<feature type="region of interest" description="Disordered" evidence="1">
    <location>
        <begin position="33"/>
        <end position="52"/>
    </location>
</feature>
<organism evidence="2">
    <name type="scientific">Zea mays</name>
    <name type="common">Maize</name>
    <dbReference type="NCBI Taxonomy" id="4577"/>
    <lineage>
        <taxon>Eukaryota</taxon>
        <taxon>Viridiplantae</taxon>
        <taxon>Streptophyta</taxon>
        <taxon>Embryophyta</taxon>
        <taxon>Tracheophyta</taxon>
        <taxon>Spermatophyta</taxon>
        <taxon>Magnoliopsida</taxon>
        <taxon>Liliopsida</taxon>
        <taxon>Poales</taxon>
        <taxon>Poaceae</taxon>
        <taxon>PACMAD clade</taxon>
        <taxon>Panicoideae</taxon>
        <taxon>Andropogonodae</taxon>
        <taxon>Andropogoneae</taxon>
        <taxon>Tripsacinae</taxon>
        <taxon>Zea</taxon>
    </lineage>
</organism>
<reference evidence="2" key="2">
    <citation type="submission" date="2012-06" db="EMBL/GenBank/DDBJ databases">
        <authorList>
            <person name="Yu Y."/>
            <person name="Currie J."/>
            <person name="Lomeli R."/>
            <person name="Angelova A."/>
            <person name="Collura K."/>
            <person name="Wissotski M."/>
            <person name="Campos D."/>
            <person name="Kudrna D."/>
            <person name="Golser W."/>
            <person name="Ashely E."/>
            <person name="Descour A."/>
            <person name="Fernandes J."/>
            <person name="Soderlund C."/>
            <person name="Walbot V."/>
        </authorList>
    </citation>
    <scope>NUCLEOTIDE SEQUENCE</scope>
    <source>
        <strain evidence="2">B73</strain>
    </source>
</reference>
<name>C0HJ59_MAIZE</name>
<feature type="region of interest" description="Disordered" evidence="1">
    <location>
        <begin position="1"/>
        <end position="22"/>
    </location>
</feature>
<evidence type="ECO:0000256" key="1">
    <source>
        <dbReference type="SAM" id="MobiDB-lite"/>
    </source>
</evidence>
<feature type="compositionally biased region" description="Basic residues" evidence="1">
    <location>
        <begin position="33"/>
        <end position="47"/>
    </location>
</feature>
<protein>
    <submittedName>
        <fullName evidence="2">Uncharacterized protein</fullName>
    </submittedName>
</protein>